<keyword evidence="3" id="KW-1185">Reference proteome</keyword>
<dbReference type="OrthoDB" id="10455515at2759"/>
<evidence type="ECO:0000256" key="1">
    <source>
        <dbReference type="SAM" id="MobiDB-lite"/>
    </source>
</evidence>
<feature type="region of interest" description="Disordered" evidence="1">
    <location>
        <begin position="62"/>
        <end position="82"/>
    </location>
</feature>
<reference evidence="2" key="1">
    <citation type="submission" date="2020-04" db="EMBL/GenBank/DDBJ databases">
        <title>Draft genome resource of the tomato pathogen Pseudocercospora fuligena.</title>
        <authorList>
            <person name="Zaccaron A."/>
        </authorList>
    </citation>
    <scope>NUCLEOTIDE SEQUENCE</scope>
    <source>
        <strain evidence="2">PF001</strain>
    </source>
</reference>
<dbReference type="EMBL" id="JABCIY010000314">
    <property type="protein sequence ID" value="KAF7185637.1"/>
    <property type="molecule type" value="Genomic_DNA"/>
</dbReference>
<name>A0A8H6VCJ1_9PEZI</name>
<organism evidence="2 3">
    <name type="scientific">Pseudocercospora fuligena</name>
    <dbReference type="NCBI Taxonomy" id="685502"/>
    <lineage>
        <taxon>Eukaryota</taxon>
        <taxon>Fungi</taxon>
        <taxon>Dikarya</taxon>
        <taxon>Ascomycota</taxon>
        <taxon>Pezizomycotina</taxon>
        <taxon>Dothideomycetes</taxon>
        <taxon>Dothideomycetidae</taxon>
        <taxon>Mycosphaerellales</taxon>
        <taxon>Mycosphaerellaceae</taxon>
        <taxon>Pseudocercospora</taxon>
    </lineage>
</organism>
<evidence type="ECO:0000313" key="3">
    <source>
        <dbReference type="Proteomes" id="UP000660729"/>
    </source>
</evidence>
<dbReference type="Proteomes" id="UP000660729">
    <property type="component" value="Unassembled WGS sequence"/>
</dbReference>
<sequence>MATNSQQSLSSIPPQYDIKPFSSCIDRTQHIADYFGPLGEQALSVYWTKKAEAITRYMEGSKRSDQLRELQGQKDDVHDLLL</sequence>
<dbReference type="AlphaFoldDB" id="A0A8H6VCJ1"/>
<proteinExistence type="predicted"/>
<protein>
    <submittedName>
        <fullName evidence="2">Uncharacterized protein</fullName>
    </submittedName>
</protein>
<comment type="caution">
    <text evidence="2">The sequence shown here is derived from an EMBL/GenBank/DDBJ whole genome shotgun (WGS) entry which is preliminary data.</text>
</comment>
<gene>
    <name evidence="2" type="ORF">HII31_13032</name>
</gene>
<evidence type="ECO:0000313" key="2">
    <source>
        <dbReference type="EMBL" id="KAF7185637.1"/>
    </source>
</evidence>
<accession>A0A8H6VCJ1</accession>